<protein>
    <submittedName>
        <fullName evidence="1">Uncharacterized protein</fullName>
    </submittedName>
</protein>
<reference evidence="1 2" key="2">
    <citation type="submission" date="2013-02" db="EMBL/GenBank/DDBJ databases">
        <title>The Genome Sequence of Plasmodium falciparum FCH/4.</title>
        <authorList>
            <consortium name="The Broad Institute Genome Sequencing Platform"/>
            <consortium name="The Broad Institute Genome Sequencing Center for Infectious Disease"/>
            <person name="Neafsey D."/>
            <person name="Cheeseman I."/>
            <person name="Volkman S."/>
            <person name="Adams J."/>
            <person name="Walker B."/>
            <person name="Young S.K."/>
            <person name="Zeng Q."/>
            <person name="Gargeya S."/>
            <person name="Fitzgerald M."/>
            <person name="Haas B."/>
            <person name="Abouelleil A."/>
            <person name="Alvarado L."/>
            <person name="Arachchi H.M."/>
            <person name="Berlin A.M."/>
            <person name="Chapman S.B."/>
            <person name="Dewar J."/>
            <person name="Goldberg J."/>
            <person name="Griggs A."/>
            <person name="Gujja S."/>
            <person name="Hansen M."/>
            <person name="Howarth C."/>
            <person name="Imamovic A."/>
            <person name="Larimer J."/>
            <person name="McCowan C."/>
            <person name="Murphy C."/>
            <person name="Neiman D."/>
            <person name="Pearson M."/>
            <person name="Priest M."/>
            <person name="Roberts A."/>
            <person name="Saif S."/>
            <person name="Shea T."/>
            <person name="Sisk P."/>
            <person name="Sykes S."/>
            <person name="Wortman J."/>
            <person name="Nusbaum C."/>
            <person name="Birren B."/>
        </authorList>
    </citation>
    <scope>NUCLEOTIDE SEQUENCE [LARGE SCALE GENOMIC DNA]</scope>
    <source>
        <strain evidence="1 2">FCH/4</strain>
    </source>
</reference>
<proteinExistence type="predicted"/>
<sequence length="87" mass="10405">MDVEVHDDQYITTFFYDNCFSHIDIKTYCNDHTPMNSYQDRNIIKETRNKCYERRKKSVIDDLNFLRYNILTVAGGAENVYILNVLK</sequence>
<dbReference type="AlphaFoldDB" id="A0A024VVS5"/>
<reference evidence="1 2" key="1">
    <citation type="submission" date="2013-02" db="EMBL/GenBank/DDBJ databases">
        <title>The Genome Annotation of Plasmodium falciparum FCH/4.</title>
        <authorList>
            <consortium name="The Broad Institute Genome Sequencing Platform"/>
            <consortium name="The Broad Institute Genome Sequencing Center for Infectious Disease"/>
            <person name="Neafsey D."/>
            <person name="Hoffman S."/>
            <person name="Volkman S."/>
            <person name="Rosenthal P."/>
            <person name="Walker B."/>
            <person name="Young S.K."/>
            <person name="Zeng Q."/>
            <person name="Gargeya S."/>
            <person name="Fitzgerald M."/>
            <person name="Haas B."/>
            <person name="Abouelleil A."/>
            <person name="Allen A.W."/>
            <person name="Alvarado L."/>
            <person name="Arachchi H.M."/>
            <person name="Berlin A.M."/>
            <person name="Chapman S.B."/>
            <person name="Gainer-Dewar J."/>
            <person name="Goldberg J."/>
            <person name="Griggs A."/>
            <person name="Gujja S."/>
            <person name="Hansen M."/>
            <person name="Howarth C."/>
            <person name="Imamovic A."/>
            <person name="Ireland A."/>
            <person name="Larimer J."/>
            <person name="McCowan C."/>
            <person name="Murphy C."/>
            <person name="Pearson M."/>
            <person name="Poon T.W."/>
            <person name="Priest M."/>
            <person name="Roberts A."/>
            <person name="Saif S."/>
            <person name="Shea T."/>
            <person name="Sisk P."/>
            <person name="Sykes S."/>
            <person name="Wortman J."/>
            <person name="Nusbaum C."/>
            <person name="Birren B."/>
        </authorList>
    </citation>
    <scope>NUCLEOTIDE SEQUENCE [LARGE SCALE GENOMIC DNA]</scope>
    <source>
        <strain evidence="1 2">FCH/4</strain>
    </source>
</reference>
<accession>A0A024VVS5</accession>
<evidence type="ECO:0000313" key="2">
    <source>
        <dbReference type="Proteomes" id="UP000030656"/>
    </source>
</evidence>
<name>A0A024VVS5_PLAFA</name>
<gene>
    <name evidence="1" type="ORF">PFFCH_00169</name>
</gene>
<organism evidence="1 2">
    <name type="scientific">Plasmodium falciparum FCH/4</name>
    <dbReference type="NCBI Taxonomy" id="1036724"/>
    <lineage>
        <taxon>Eukaryota</taxon>
        <taxon>Sar</taxon>
        <taxon>Alveolata</taxon>
        <taxon>Apicomplexa</taxon>
        <taxon>Aconoidasida</taxon>
        <taxon>Haemosporida</taxon>
        <taxon>Plasmodiidae</taxon>
        <taxon>Plasmodium</taxon>
        <taxon>Plasmodium (Laverania)</taxon>
    </lineage>
</organism>
<dbReference type="Proteomes" id="UP000030656">
    <property type="component" value="Unassembled WGS sequence"/>
</dbReference>
<dbReference type="EMBL" id="KI927798">
    <property type="protein sequence ID" value="ETW32388.1"/>
    <property type="molecule type" value="Genomic_DNA"/>
</dbReference>
<evidence type="ECO:0000313" key="1">
    <source>
        <dbReference type="EMBL" id="ETW32388.1"/>
    </source>
</evidence>